<dbReference type="AlphaFoldDB" id="A0AA35UQP4"/>
<reference evidence="2" key="1">
    <citation type="submission" date="2023-03" db="EMBL/GenBank/DDBJ databases">
        <authorList>
            <person name="Pearce D."/>
        </authorList>
    </citation>
    <scope>NUCLEOTIDE SEQUENCE</scope>
    <source>
        <strain evidence="2">Mc</strain>
    </source>
</reference>
<name>A0AA35UQP4_METCP</name>
<feature type="region of interest" description="Disordered" evidence="1">
    <location>
        <begin position="35"/>
        <end position="62"/>
    </location>
</feature>
<protein>
    <submittedName>
        <fullName evidence="2">Uncharacterized protein</fullName>
    </submittedName>
</protein>
<organism evidence="2 3">
    <name type="scientific">Methylococcus capsulatus</name>
    <dbReference type="NCBI Taxonomy" id="414"/>
    <lineage>
        <taxon>Bacteria</taxon>
        <taxon>Pseudomonadati</taxon>
        <taxon>Pseudomonadota</taxon>
        <taxon>Gammaproteobacteria</taxon>
        <taxon>Methylococcales</taxon>
        <taxon>Methylococcaceae</taxon>
        <taxon>Methylococcus</taxon>
    </lineage>
</organism>
<dbReference type="EMBL" id="OX458332">
    <property type="protein sequence ID" value="CAI8820550.1"/>
    <property type="molecule type" value="Genomic_DNA"/>
</dbReference>
<evidence type="ECO:0000313" key="2">
    <source>
        <dbReference type="EMBL" id="CAI8820550.1"/>
    </source>
</evidence>
<dbReference type="Proteomes" id="UP001158598">
    <property type="component" value="Chromosome"/>
</dbReference>
<proteinExistence type="predicted"/>
<gene>
    <name evidence="2" type="ORF">MCNOR_1938</name>
</gene>
<evidence type="ECO:0000256" key="1">
    <source>
        <dbReference type="SAM" id="MobiDB-lite"/>
    </source>
</evidence>
<accession>A0AA35UQP4</accession>
<evidence type="ECO:0000313" key="3">
    <source>
        <dbReference type="Proteomes" id="UP001158598"/>
    </source>
</evidence>
<sequence>MLATYLPSERLSPAQRAHEITTILAGALLRTYPTEPGKKTGCDLGLLPGKRVHTTSSQPESV</sequence>